<proteinExistence type="predicted"/>
<accession>A0A0A9T2B0</accession>
<organism evidence="1">
    <name type="scientific">Arundo donax</name>
    <name type="common">Giant reed</name>
    <name type="synonym">Donax arundinaceus</name>
    <dbReference type="NCBI Taxonomy" id="35708"/>
    <lineage>
        <taxon>Eukaryota</taxon>
        <taxon>Viridiplantae</taxon>
        <taxon>Streptophyta</taxon>
        <taxon>Embryophyta</taxon>
        <taxon>Tracheophyta</taxon>
        <taxon>Spermatophyta</taxon>
        <taxon>Magnoliopsida</taxon>
        <taxon>Liliopsida</taxon>
        <taxon>Poales</taxon>
        <taxon>Poaceae</taxon>
        <taxon>PACMAD clade</taxon>
        <taxon>Arundinoideae</taxon>
        <taxon>Arundineae</taxon>
        <taxon>Arundo</taxon>
    </lineage>
</organism>
<reference evidence="1" key="2">
    <citation type="journal article" date="2015" name="Data Brief">
        <title>Shoot transcriptome of the giant reed, Arundo donax.</title>
        <authorList>
            <person name="Barrero R.A."/>
            <person name="Guerrero F.D."/>
            <person name="Moolhuijzen P."/>
            <person name="Goolsby J.A."/>
            <person name="Tidwell J."/>
            <person name="Bellgard S.E."/>
            <person name="Bellgard M.I."/>
        </authorList>
    </citation>
    <scope>NUCLEOTIDE SEQUENCE</scope>
    <source>
        <tissue evidence="1">Shoot tissue taken approximately 20 cm above the soil surface</tissue>
    </source>
</reference>
<name>A0A0A9T2B0_ARUDO</name>
<dbReference type="EMBL" id="GBRH01260823">
    <property type="protein sequence ID" value="JAD37072.1"/>
    <property type="molecule type" value="Transcribed_RNA"/>
</dbReference>
<dbReference type="AlphaFoldDB" id="A0A0A9T2B0"/>
<evidence type="ECO:0000313" key="1">
    <source>
        <dbReference type="EMBL" id="JAD37072.1"/>
    </source>
</evidence>
<protein>
    <submittedName>
        <fullName evidence="1">Uncharacterized protein</fullName>
    </submittedName>
</protein>
<reference evidence="1" key="1">
    <citation type="submission" date="2014-09" db="EMBL/GenBank/DDBJ databases">
        <authorList>
            <person name="Magalhaes I.L.F."/>
            <person name="Oliveira U."/>
            <person name="Santos F.R."/>
            <person name="Vidigal T.H.D.A."/>
            <person name="Brescovit A.D."/>
            <person name="Santos A.J."/>
        </authorList>
    </citation>
    <scope>NUCLEOTIDE SEQUENCE</scope>
    <source>
        <tissue evidence="1">Shoot tissue taken approximately 20 cm above the soil surface</tissue>
    </source>
</reference>
<sequence length="42" mass="5269">MCALYKKNCLYKRYALCHFLECTNRYIFADIFTLTRFTLWFF</sequence>